<dbReference type="GO" id="GO:0009146">
    <property type="term" value="P:purine nucleoside triphosphate catabolic process"/>
    <property type="evidence" value="ECO:0007669"/>
    <property type="project" value="UniProtKB-UniRule"/>
</dbReference>
<evidence type="ECO:0000313" key="12">
    <source>
        <dbReference type="EMBL" id="RXF67899.1"/>
    </source>
</evidence>
<feature type="active site" description="Proton acceptor" evidence="10">
    <location>
        <position position="69"/>
    </location>
</feature>
<dbReference type="EMBL" id="RXOC01000014">
    <property type="protein sequence ID" value="RXF67899.1"/>
    <property type="molecule type" value="Genomic_DNA"/>
</dbReference>
<feature type="binding site" evidence="10">
    <location>
        <begin position="148"/>
        <end position="151"/>
    </location>
    <ligand>
        <name>substrate</name>
    </ligand>
</feature>
<comment type="catalytic activity">
    <reaction evidence="10">
        <text>ITP + H2O = IMP + diphosphate + H(+)</text>
        <dbReference type="Rhea" id="RHEA:29399"/>
        <dbReference type="ChEBI" id="CHEBI:15377"/>
        <dbReference type="ChEBI" id="CHEBI:15378"/>
        <dbReference type="ChEBI" id="CHEBI:33019"/>
        <dbReference type="ChEBI" id="CHEBI:58053"/>
        <dbReference type="ChEBI" id="CHEBI:61402"/>
        <dbReference type="EC" id="3.6.1.66"/>
    </reaction>
</comment>
<organism evidence="12 13">
    <name type="scientific">Arcticibacter tournemirensis</name>
    <dbReference type="NCBI Taxonomy" id="699437"/>
    <lineage>
        <taxon>Bacteria</taxon>
        <taxon>Pseudomonadati</taxon>
        <taxon>Bacteroidota</taxon>
        <taxon>Sphingobacteriia</taxon>
        <taxon>Sphingobacteriales</taxon>
        <taxon>Sphingobacteriaceae</taxon>
        <taxon>Arcticibacter</taxon>
    </lineage>
</organism>
<dbReference type="GO" id="GO:0046872">
    <property type="term" value="F:metal ion binding"/>
    <property type="evidence" value="ECO:0007669"/>
    <property type="project" value="UniProtKB-KW"/>
</dbReference>
<evidence type="ECO:0000256" key="9">
    <source>
        <dbReference type="ARBA" id="ARBA00052017"/>
    </source>
</evidence>
<evidence type="ECO:0000256" key="3">
    <source>
        <dbReference type="ARBA" id="ARBA00022723"/>
    </source>
</evidence>
<evidence type="ECO:0000256" key="11">
    <source>
        <dbReference type="RuleBase" id="RU003781"/>
    </source>
</evidence>
<dbReference type="Gene3D" id="3.90.950.10">
    <property type="match status" value="1"/>
</dbReference>
<dbReference type="GO" id="GO:0000166">
    <property type="term" value="F:nucleotide binding"/>
    <property type="evidence" value="ECO:0007669"/>
    <property type="project" value="UniProtKB-KW"/>
</dbReference>
<dbReference type="HAMAP" id="MF_01405">
    <property type="entry name" value="Non_canon_purine_NTPase"/>
    <property type="match status" value="1"/>
</dbReference>
<dbReference type="GO" id="GO:0036220">
    <property type="term" value="F:ITP diphosphatase activity"/>
    <property type="evidence" value="ECO:0007669"/>
    <property type="project" value="UniProtKB-UniRule"/>
</dbReference>
<comment type="cofactor">
    <cofactor evidence="10">
        <name>Mg(2+)</name>
        <dbReference type="ChEBI" id="CHEBI:18420"/>
    </cofactor>
    <text evidence="10">Binds 1 Mg(2+) ion per subunit.</text>
</comment>
<evidence type="ECO:0000256" key="1">
    <source>
        <dbReference type="ARBA" id="ARBA00008023"/>
    </source>
</evidence>
<dbReference type="Proteomes" id="UP000290848">
    <property type="component" value="Unassembled WGS sequence"/>
</dbReference>
<comment type="similarity">
    <text evidence="1 10 11">Belongs to the HAM1 NTPase family.</text>
</comment>
<dbReference type="Pfam" id="PF01725">
    <property type="entry name" value="Ham1p_like"/>
    <property type="match status" value="1"/>
</dbReference>
<comment type="function">
    <text evidence="10">Pyrophosphatase that catalyzes the hydrolysis of nucleoside triphosphates to their monophosphate derivatives, with a high preference for the non-canonical purine nucleotides XTP (xanthosine triphosphate), dITP (deoxyinosine triphosphate) and ITP. Seems to function as a house-cleaning enzyme that removes non-canonical purine nucleotides from the nucleotide pool, thus preventing their incorporation into DNA/RNA and avoiding chromosomal lesions.</text>
</comment>
<gene>
    <name evidence="12" type="ORF">EKH83_17790</name>
</gene>
<evidence type="ECO:0000313" key="13">
    <source>
        <dbReference type="Proteomes" id="UP000290848"/>
    </source>
</evidence>
<keyword evidence="7 10" id="KW-0546">Nucleotide metabolism</keyword>
<proteinExistence type="inferred from homology"/>
<dbReference type="InterPro" id="IPR020922">
    <property type="entry name" value="dITP/XTP_pyrophosphatase"/>
</dbReference>
<dbReference type="FunFam" id="3.90.950.10:FF:000001">
    <property type="entry name" value="dITP/XTP pyrophosphatase"/>
    <property type="match status" value="1"/>
</dbReference>
<evidence type="ECO:0000256" key="10">
    <source>
        <dbReference type="HAMAP-Rule" id="MF_01405"/>
    </source>
</evidence>
<dbReference type="GO" id="GO:0017111">
    <property type="term" value="F:ribonucleoside triphosphate phosphatase activity"/>
    <property type="evidence" value="ECO:0007669"/>
    <property type="project" value="InterPro"/>
</dbReference>
<feature type="binding site" evidence="10">
    <location>
        <begin position="8"/>
        <end position="13"/>
    </location>
    <ligand>
        <name>substrate</name>
    </ligand>
</feature>
<protein>
    <recommendedName>
        <fullName evidence="10">dITP/XTP pyrophosphatase</fullName>
        <ecNumber evidence="10">3.6.1.66</ecNumber>
    </recommendedName>
    <alternativeName>
        <fullName evidence="10">Non-canonical purine NTP pyrophosphatase</fullName>
    </alternativeName>
    <alternativeName>
        <fullName evidence="10">Non-standard purine NTP pyrophosphatase</fullName>
    </alternativeName>
    <alternativeName>
        <fullName evidence="10">Nucleoside-triphosphate diphosphatase</fullName>
    </alternativeName>
    <alternativeName>
        <fullName evidence="10">Nucleoside-triphosphate pyrophosphatase</fullName>
        <shortName evidence="10">NTPase</shortName>
    </alternativeName>
</protein>
<dbReference type="InterPro" id="IPR002637">
    <property type="entry name" value="RdgB/HAM1"/>
</dbReference>
<dbReference type="NCBIfam" id="TIGR00042">
    <property type="entry name" value="RdgB/HAM1 family non-canonical purine NTP pyrophosphatase"/>
    <property type="match status" value="1"/>
</dbReference>
<evidence type="ECO:0000256" key="8">
    <source>
        <dbReference type="ARBA" id="ARBA00051875"/>
    </source>
</evidence>
<comment type="caution">
    <text evidence="12">The sequence shown here is derived from an EMBL/GenBank/DDBJ whole genome shotgun (WGS) entry which is preliminary data.</text>
</comment>
<dbReference type="RefSeq" id="WP_128770812.1">
    <property type="nucleotide sequence ID" value="NZ_RXOC01000014.1"/>
</dbReference>
<evidence type="ECO:0000256" key="6">
    <source>
        <dbReference type="ARBA" id="ARBA00022842"/>
    </source>
</evidence>
<dbReference type="GO" id="GO:0005829">
    <property type="term" value="C:cytosol"/>
    <property type="evidence" value="ECO:0007669"/>
    <property type="project" value="TreeGrafter"/>
</dbReference>
<reference evidence="12 13" key="1">
    <citation type="submission" date="2018-12" db="EMBL/GenBank/DDBJ databases">
        <title>The Draft Genome Sequence of the Soil Bacterium Pedobacter tournemirensis R1.</title>
        <authorList>
            <person name="He J."/>
        </authorList>
    </citation>
    <scope>NUCLEOTIDE SEQUENCE [LARGE SCALE GENOMIC DNA]</scope>
    <source>
        <strain evidence="12 13">R1</strain>
    </source>
</reference>
<dbReference type="PANTHER" id="PTHR11067:SF9">
    <property type="entry name" value="INOSINE TRIPHOSPHATE PYROPHOSPHATASE"/>
    <property type="match status" value="1"/>
</dbReference>
<comment type="subunit">
    <text evidence="2 10">Homodimer.</text>
</comment>
<dbReference type="InterPro" id="IPR029001">
    <property type="entry name" value="ITPase-like_fam"/>
</dbReference>
<feature type="binding site" evidence="10">
    <location>
        <begin position="176"/>
        <end position="177"/>
    </location>
    <ligand>
        <name>substrate</name>
    </ligand>
</feature>
<dbReference type="AlphaFoldDB" id="A0A4Q0M588"/>
<keyword evidence="5 10" id="KW-0378">Hydrolase</keyword>
<dbReference type="PANTHER" id="PTHR11067">
    <property type="entry name" value="INOSINE TRIPHOSPHATE PYROPHOSPHATASE/HAM1 PROTEIN"/>
    <property type="match status" value="1"/>
</dbReference>
<feature type="binding site" evidence="10">
    <location>
        <position position="69"/>
    </location>
    <ligand>
        <name>Mg(2+)</name>
        <dbReference type="ChEBI" id="CHEBI:18420"/>
    </ligand>
</feature>
<keyword evidence="3 10" id="KW-0479">Metal-binding</keyword>
<comment type="caution">
    <text evidence="10">Lacks conserved residue(s) required for the propagation of feature annotation.</text>
</comment>
<evidence type="ECO:0000256" key="4">
    <source>
        <dbReference type="ARBA" id="ARBA00022741"/>
    </source>
</evidence>
<evidence type="ECO:0000256" key="7">
    <source>
        <dbReference type="ARBA" id="ARBA00023080"/>
    </source>
</evidence>
<evidence type="ECO:0000256" key="5">
    <source>
        <dbReference type="ARBA" id="ARBA00022801"/>
    </source>
</evidence>
<dbReference type="CDD" id="cd00515">
    <property type="entry name" value="HAM1"/>
    <property type="match status" value="1"/>
</dbReference>
<name>A0A4Q0M588_9SPHI</name>
<dbReference type="GO" id="GO:0035870">
    <property type="term" value="F:dITP diphosphatase activity"/>
    <property type="evidence" value="ECO:0007669"/>
    <property type="project" value="UniProtKB-UniRule"/>
</dbReference>
<dbReference type="SUPFAM" id="SSF52972">
    <property type="entry name" value="ITPase-like"/>
    <property type="match status" value="1"/>
</dbReference>
<keyword evidence="6 10" id="KW-0460">Magnesium</keyword>
<dbReference type="GO" id="GO:0036222">
    <property type="term" value="F:XTP diphosphatase activity"/>
    <property type="evidence" value="ECO:0007669"/>
    <property type="project" value="UniProtKB-UniRule"/>
</dbReference>
<dbReference type="EC" id="3.6.1.66" evidence="10"/>
<accession>A0A4Q0M588</accession>
<feature type="binding site" evidence="10">
    <location>
        <position position="70"/>
    </location>
    <ligand>
        <name>substrate</name>
    </ligand>
</feature>
<evidence type="ECO:0000256" key="2">
    <source>
        <dbReference type="ARBA" id="ARBA00011738"/>
    </source>
</evidence>
<dbReference type="NCBIfam" id="NF011398">
    <property type="entry name" value="PRK14823.1"/>
    <property type="match status" value="1"/>
</dbReference>
<sequence>MRTLIFATNNKHKLEEVQALTGNRFKLKTLEEIGCFDDIPETGHTFRENASQKSHYLAANFKVDCFADDSGLEVDALNGAPGVYSARYSGTRDSEKNLQLVLEKMKGKEDRKARFRCVISLIINGKEYFFEGTVEGTIAHEKSGTDGFGYDPIFTPEGYSKTFAEMDPEEKNAISHRGQAVNALISFLNKI</sequence>
<dbReference type="GO" id="GO:0009117">
    <property type="term" value="P:nucleotide metabolic process"/>
    <property type="evidence" value="ECO:0007669"/>
    <property type="project" value="UniProtKB-KW"/>
</dbReference>
<comment type="catalytic activity">
    <reaction evidence="8 10">
        <text>dITP + H2O = dIMP + diphosphate + H(+)</text>
        <dbReference type="Rhea" id="RHEA:28342"/>
        <dbReference type="ChEBI" id="CHEBI:15377"/>
        <dbReference type="ChEBI" id="CHEBI:15378"/>
        <dbReference type="ChEBI" id="CHEBI:33019"/>
        <dbReference type="ChEBI" id="CHEBI:61194"/>
        <dbReference type="ChEBI" id="CHEBI:61382"/>
        <dbReference type="EC" id="3.6.1.66"/>
    </reaction>
</comment>
<keyword evidence="4 10" id="KW-0547">Nucleotide-binding</keyword>
<feature type="binding site" evidence="10">
    <location>
        <position position="171"/>
    </location>
    <ligand>
        <name>substrate</name>
    </ligand>
</feature>
<comment type="catalytic activity">
    <reaction evidence="9 10">
        <text>XTP + H2O = XMP + diphosphate + H(+)</text>
        <dbReference type="Rhea" id="RHEA:28610"/>
        <dbReference type="ChEBI" id="CHEBI:15377"/>
        <dbReference type="ChEBI" id="CHEBI:15378"/>
        <dbReference type="ChEBI" id="CHEBI:33019"/>
        <dbReference type="ChEBI" id="CHEBI:57464"/>
        <dbReference type="ChEBI" id="CHEBI:61314"/>
        <dbReference type="EC" id="3.6.1.66"/>
    </reaction>
</comment>